<organism evidence="11 12">
    <name type="scientific">Kistimonas scapharcae</name>
    <dbReference type="NCBI Taxonomy" id="1036133"/>
    <lineage>
        <taxon>Bacteria</taxon>
        <taxon>Pseudomonadati</taxon>
        <taxon>Pseudomonadota</taxon>
        <taxon>Gammaproteobacteria</taxon>
        <taxon>Oceanospirillales</taxon>
        <taxon>Endozoicomonadaceae</taxon>
        <taxon>Kistimonas</taxon>
    </lineage>
</organism>
<comment type="function">
    <text evidence="6 9">Catalyzes cyclization of the linear tetrapyrrole, hydroxymethylbilane, to the macrocyclic uroporphyrinogen III.</text>
</comment>
<dbReference type="SUPFAM" id="SSF69618">
    <property type="entry name" value="HemD-like"/>
    <property type="match status" value="1"/>
</dbReference>
<gene>
    <name evidence="11" type="ORF">GCM10023116_32100</name>
</gene>
<reference evidence="12" key="1">
    <citation type="journal article" date="2019" name="Int. J. Syst. Evol. Microbiol.">
        <title>The Global Catalogue of Microorganisms (GCM) 10K type strain sequencing project: providing services to taxonomists for standard genome sequencing and annotation.</title>
        <authorList>
            <consortium name="The Broad Institute Genomics Platform"/>
            <consortium name="The Broad Institute Genome Sequencing Center for Infectious Disease"/>
            <person name="Wu L."/>
            <person name="Ma J."/>
        </authorList>
    </citation>
    <scope>NUCLEOTIDE SEQUENCE [LARGE SCALE GENOMIC DNA]</scope>
    <source>
        <strain evidence="12">JCM 17805</strain>
    </source>
</reference>
<dbReference type="Gene3D" id="3.40.50.10090">
    <property type="match status" value="2"/>
</dbReference>
<accession>A0ABP8V7L1</accession>
<evidence type="ECO:0000256" key="2">
    <source>
        <dbReference type="ARBA" id="ARBA00008133"/>
    </source>
</evidence>
<evidence type="ECO:0000256" key="4">
    <source>
        <dbReference type="ARBA" id="ARBA00023239"/>
    </source>
</evidence>
<dbReference type="PANTHER" id="PTHR38042:SF1">
    <property type="entry name" value="UROPORPHYRINOGEN-III SYNTHASE, CHLOROPLASTIC"/>
    <property type="match status" value="1"/>
</dbReference>
<dbReference type="InterPro" id="IPR003754">
    <property type="entry name" value="4pyrrol_synth_uPrphyn_synth"/>
</dbReference>
<evidence type="ECO:0000256" key="3">
    <source>
        <dbReference type="ARBA" id="ARBA00013109"/>
    </source>
</evidence>
<evidence type="ECO:0000256" key="5">
    <source>
        <dbReference type="ARBA" id="ARBA00023244"/>
    </source>
</evidence>
<dbReference type="Proteomes" id="UP001500604">
    <property type="component" value="Unassembled WGS sequence"/>
</dbReference>
<keyword evidence="12" id="KW-1185">Reference proteome</keyword>
<dbReference type="EC" id="4.2.1.75" evidence="3 9"/>
<feature type="domain" description="Tetrapyrrole biosynthesis uroporphyrinogen III synthase" evidence="10">
    <location>
        <begin position="22"/>
        <end position="243"/>
    </location>
</feature>
<dbReference type="EMBL" id="BAABFL010000428">
    <property type="protein sequence ID" value="GAA4650927.1"/>
    <property type="molecule type" value="Genomic_DNA"/>
</dbReference>
<dbReference type="RefSeq" id="WP_345197204.1">
    <property type="nucleotide sequence ID" value="NZ_BAABFL010000428.1"/>
</dbReference>
<sequence length="260" mass="28425">MTNLSLQPMRVLVTRPQPQADNLANAIRAQGGFALTLPLLDICPLPESQPLRDCLQQLDQYHKIIAISVPAVEYGMNMIENWWPQRPVGIDWYAIGEATANALQQQGITANARSGGVDSEALLALTDFQQVNGQRILIIKGKNGRDKLKSTLTERGATVENLVVYERVCPDYPAGYLPQQLSAHRIHVIVATSSQIVNNLQSLLNHHPDADNLKQLTLIVPSQRVAEDARACGFNHIAISEGAGTPEVLDTLARLSDTVS</sequence>
<evidence type="ECO:0000313" key="11">
    <source>
        <dbReference type="EMBL" id="GAA4650927.1"/>
    </source>
</evidence>
<keyword evidence="5 9" id="KW-0627">Porphyrin biosynthesis</keyword>
<keyword evidence="4 9" id="KW-0456">Lyase</keyword>
<dbReference type="PANTHER" id="PTHR38042">
    <property type="entry name" value="UROPORPHYRINOGEN-III SYNTHASE, CHLOROPLASTIC"/>
    <property type="match status" value="1"/>
</dbReference>
<evidence type="ECO:0000259" key="10">
    <source>
        <dbReference type="Pfam" id="PF02602"/>
    </source>
</evidence>
<comment type="caution">
    <text evidence="11">The sequence shown here is derived from an EMBL/GenBank/DDBJ whole genome shotgun (WGS) entry which is preliminary data.</text>
</comment>
<name>A0ABP8V7L1_9GAMM</name>
<proteinExistence type="inferred from homology"/>
<evidence type="ECO:0000256" key="1">
    <source>
        <dbReference type="ARBA" id="ARBA00004772"/>
    </source>
</evidence>
<comment type="similarity">
    <text evidence="2 9">Belongs to the uroporphyrinogen-III synthase family.</text>
</comment>
<dbReference type="InterPro" id="IPR036108">
    <property type="entry name" value="4pyrrol_syn_uPrphyn_synt_sf"/>
</dbReference>
<dbReference type="InterPro" id="IPR039793">
    <property type="entry name" value="UROS/Hem4"/>
</dbReference>
<protein>
    <recommendedName>
        <fullName evidence="7 9">Uroporphyrinogen-III synthase</fullName>
        <ecNumber evidence="3 9">4.2.1.75</ecNumber>
    </recommendedName>
</protein>
<evidence type="ECO:0000256" key="9">
    <source>
        <dbReference type="RuleBase" id="RU366031"/>
    </source>
</evidence>
<comment type="catalytic activity">
    <reaction evidence="8 9">
        <text>hydroxymethylbilane = uroporphyrinogen III + H2O</text>
        <dbReference type="Rhea" id="RHEA:18965"/>
        <dbReference type="ChEBI" id="CHEBI:15377"/>
        <dbReference type="ChEBI" id="CHEBI:57308"/>
        <dbReference type="ChEBI" id="CHEBI:57845"/>
        <dbReference type="EC" id="4.2.1.75"/>
    </reaction>
</comment>
<dbReference type="CDD" id="cd06578">
    <property type="entry name" value="HemD"/>
    <property type="match status" value="1"/>
</dbReference>
<comment type="pathway">
    <text evidence="1 9">Porphyrin-containing compound metabolism; protoporphyrin-IX biosynthesis; coproporphyrinogen-III from 5-aminolevulinate: step 3/4.</text>
</comment>
<evidence type="ECO:0000256" key="7">
    <source>
        <dbReference type="ARBA" id="ARBA00040167"/>
    </source>
</evidence>
<evidence type="ECO:0000256" key="8">
    <source>
        <dbReference type="ARBA" id="ARBA00048617"/>
    </source>
</evidence>
<evidence type="ECO:0000313" key="12">
    <source>
        <dbReference type="Proteomes" id="UP001500604"/>
    </source>
</evidence>
<evidence type="ECO:0000256" key="6">
    <source>
        <dbReference type="ARBA" id="ARBA00037589"/>
    </source>
</evidence>
<dbReference type="Pfam" id="PF02602">
    <property type="entry name" value="HEM4"/>
    <property type="match status" value="1"/>
</dbReference>